<sequence length="476" mass="54416">MALYASLSSDADTDAFDIRLLKLQPSNDRSAPIYCKLVTYPLNSGRSHLYECLSYVWGSPEGRKAIYMHSNDTQIEVLATPNLHAALVQLRDPFFERILWVDAVCINQQDEREKTQQVAAMARIYGLANRVVVWLGGEVDNSALAFQELRNLSQSQQPVDHFSPEAARIFTADSSRNYNAETCNADVVLAIHALLNRPYFRRMWILQEVTAARNILFVCGEAELQTATFLSGLEALPDFDDWKLRNRIRAFILLIQRSAYRESLKSQAHLNIDTLINLIDRFHSNDATDPRDKIYALWGLCSDSTMMATMQPDYGKTWQNLLEDLGKAIFGDDTVLAASSIKQMLFVRGGCYDLGKVEDVSSATTWAMEQEIRITSMGASMFLEDDYRWSQTIKMRTAAEQIANDDIVLVLPKARRLIVARPYEYYFRIVSVVDTSSTQVFEPGRKRSEGTWVSWEPFLRRIDRLTNEVPLIWNWE</sequence>
<dbReference type="InterPro" id="IPR052895">
    <property type="entry name" value="HetReg/Transcr_Mod"/>
</dbReference>
<dbReference type="AlphaFoldDB" id="A0A6A5VF31"/>
<protein>
    <submittedName>
        <fullName evidence="2">HET-domain-containing protein</fullName>
    </submittedName>
</protein>
<keyword evidence="3" id="KW-1185">Reference proteome</keyword>
<proteinExistence type="predicted"/>
<dbReference type="PANTHER" id="PTHR24148">
    <property type="entry name" value="ANKYRIN REPEAT DOMAIN-CONTAINING PROTEIN 39 HOMOLOG-RELATED"/>
    <property type="match status" value="1"/>
</dbReference>
<dbReference type="Proteomes" id="UP000800036">
    <property type="component" value="Unassembled WGS sequence"/>
</dbReference>
<dbReference type="PANTHER" id="PTHR24148:SF78">
    <property type="entry name" value="HETEROKARYON INCOMPATIBILITY DOMAIN-CONTAINING PROTEIN"/>
    <property type="match status" value="1"/>
</dbReference>
<dbReference type="OrthoDB" id="194358at2759"/>
<dbReference type="Pfam" id="PF06985">
    <property type="entry name" value="HET"/>
    <property type="match status" value="1"/>
</dbReference>
<evidence type="ECO:0000259" key="1">
    <source>
        <dbReference type="Pfam" id="PF06985"/>
    </source>
</evidence>
<organism evidence="2 3">
    <name type="scientific">Bimuria novae-zelandiae CBS 107.79</name>
    <dbReference type="NCBI Taxonomy" id="1447943"/>
    <lineage>
        <taxon>Eukaryota</taxon>
        <taxon>Fungi</taxon>
        <taxon>Dikarya</taxon>
        <taxon>Ascomycota</taxon>
        <taxon>Pezizomycotina</taxon>
        <taxon>Dothideomycetes</taxon>
        <taxon>Pleosporomycetidae</taxon>
        <taxon>Pleosporales</taxon>
        <taxon>Massarineae</taxon>
        <taxon>Didymosphaeriaceae</taxon>
        <taxon>Bimuria</taxon>
    </lineage>
</organism>
<accession>A0A6A5VF31</accession>
<evidence type="ECO:0000313" key="3">
    <source>
        <dbReference type="Proteomes" id="UP000800036"/>
    </source>
</evidence>
<dbReference type="InterPro" id="IPR010730">
    <property type="entry name" value="HET"/>
</dbReference>
<dbReference type="EMBL" id="ML976669">
    <property type="protein sequence ID" value="KAF1975784.1"/>
    <property type="molecule type" value="Genomic_DNA"/>
</dbReference>
<reference evidence="2" key="1">
    <citation type="journal article" date="2020" name="Stud. Mycol.">
        <title>101 Dothideomycetes genomes: a test case for predicting lifestyles and emergence of pathogens.</title>
        <authorList>
            <person name="Haridas S."/>
            <person name="Albert R."/>
            <person name="Binder M."/>
            <person name="Bloem J."/>
            <person name="Labutti K."/>
            <person name="Salamov A."/>
            <person name="Andreopoulos B."/>
            <person name="Baker S."/>
            <person name="Barry K."/>
            <person name="Bills G."/>
            <person name="Bluhm B."/>
            <person name="Cannon C."/>
            <person name="Castanera R."/>
            <person name="Culley D."/>
            <person name="Daum C."/>
            <person name="Ezra D."/>
            <person name="Gonzalez J."/>
            <person name="Henrissat B."/>
            <person name="Kuo A."/>
            <person name="Liang C."/>
            <person name="Lipzen A."/>
            <person name="Lutzoni F."/>
            <person name="Magnuson J."/>
            <person name="Mondo S."/>
            <person name="Nolan M."/>
            <person name="Ohm R."/>
            <person name="Pangilinan J."/>
            <person name="Park H.-J."/>
            <person name="Ramirez L."/>
            <person name="Alfaro M."/>
            <person name="Sun H."/>
            <person name="Tritt A."/>
            <person name="Yoshinaga Y."/>
            <person name="Zwiers L.-H."/>
            <person name="Turgeon B."/>
            <person name="Goodwin S."/>
            <person name="Spatafora J."/>
            <person name="Crous P."/>
            <person name="Grigoriev I."/>
        </authorList>
    </citation>
    <scope>NUCLEOTIDE SEQUENCE</scope>
    <source>
        <strain evidence="2">CBS 107.79</strain>
    </source>
</reference>
<gene>
    <name evidence="2" type="ORF">BU23DRAFT_457878</name>
</gene>
<feature type="non-terminal residue" evidence="2">
    <location>
        <position position="476"/>
    </location>
</feature>
<evidence type="ECO:0000313" key="2">
    <source>
        <dbReference type="EMBL" id="KAF1975784.1"/>
    </source>
</evidence>
<name>A0A6A5VF31_9PLEO</name>
<feature type="domain" description="Heterokaryon incompatibility" evidence="1">
    <location>
        <begin position="50"/>
        <end position="208"/>
    </location>
</feature>